<dbReference type="Proteomes" id="UP000574717">
    <property type="component" value="Unassembled WGS sequence"/>
</dbReference>
<gene>
    <name evidence="9" type="ORF">HKBW3S03_00096</name>
    <name evidence="10" type="ORF">HKBW3S34_00120</name>
    <name evidence="11" type="ORF">HKBW3S44_00338</name>
    <name evidence="12" type="ORF">HKBW3S47_01094</name>
</gene>
<name>A0A6V8PWH4_9ACTN</name>
<reference evidence="13 14" key="1">
    <citation type="journal article" date="2020" name="Front. Microbiol.">
        <title>Single-cell genomics of novel Actinobacteria with the Wood-Ljungdahl pathway discovered in a serpentinizing system.</title>
        <authorList>
            <person name="Merino N."/>
            <person name="Kawai M."/>
            <person name="Boyd E.S."/>
            <person name="Colman D.R."/>
            <person name="McGlynn S.E."/>
            <person name="Nealson K.H."/>
            <person name="Kurokawa K."/>
            <person name="Hongoh Y."/>
        </authorList>
    </citation>
    <scope>NUCLEOTIDE SEQUENCE [LARGE SCALE GENOMIC DNA]</scope>
    <source>
        <strain evidence="9 15">S03</strain>
        <strain evidence="10 16">S34</strain>
        <strain evidence="11 13">S44</strain>
        <strain evidence="12 14">S47</strain>
    </source>
</reference>
<dbReference type="Gene3D" id="1.10.3720.10">
    <property type="entry name" value="MetI-like"/>
    <property type="match status" value="1"/>
</dbReference>
<dbReference type="Pfam" id="PF00528">
    <property type="entry name" value="BPD_transp_1"/>
    <property type="match status" value="1"/>
</dbReference>
<keyword evidence="4 7" id="KW-0812">Transmembrane</keyword>
<evidence type="ECO:0000313" key="15">
    <source>
        <dbReference type="Proteomes" id="UP000574717"/>
    </source>
</evidence>
<dbReference type="RefSeq" id="WP_176230980.1">
    <property type="nucleotide sequence ID" value="NZ_BLRU01000004.1"/>
</dbReference>
<dbReference type="EMBL" id="BLRU01000004">
    <property type="protein sequence ID" value="GFP18591.1"/>
    <property type="molecule type" value="Genomic_DNA"/>
</dbReference>
<feature type="transmembrane region" description="Helical" evidence="7">
    <location>
        <begin position="292"/>
        <end position="316"/>
    </location>
</feature>
<protein>
    <submittedName>
        <fullName evidence="11">Peptide/nickel transport system permease protein</fullName>
    </submittedName>
</protein>
<evidence type="ECO:0000256" key="1">
    <source>
        <dbReference type="ARBA" id="ARBA00004651"/>
    </source>
</evidence>
<dbReference type="PANTHER" id="PTHR30465:SF0">
    <property type="entry name" value="OLIGOPEPTIDE TRANSPORT SYSTEM PERMEASE PROTEIN APPB"/>
    <property type="match status" value="1"/>
</dbReference>
<dbReference type="Pfam" id="PF19300">
    <property type="entry name" value="BPD_transp_1_N"/>
    <property type="match status" value="1"/>
</dbReference>
<dbReference type="PANTHER" id="PTHR30465">
    <property type="entry name" value="INNER MEMBRANE ABC TRANSPORTER"/>
    <property type="match status" value="1"/>
</dbReference>
<proteinExistence type="inferred from homology"/>
<dbReference type="InterPro" id="IPR000515">
    <property type="entry name" value="MetI-like"/>
</dbReference>
<feature type="domain" description="ABC transmembrane type-1" evidence="8">
    <location>
        <begin position="96"/>
        <end position="309"/>
    </location>
</feature>
<keyword evidence="6 7" id="KW-0472">Membrane</keyword>
<evidence type="ECO:0000313" key="12">
    <source>
        <dbReference type="EMBL" id="GFP39395.1"/>
    </source>
</evidence>
<evidence type="ECO:0000256" key="2">
    <source>
        <dbReference type="ARBA" id="ARBA00022448"/>
    </source>
</evidence>
<comment type="caution">
    <text evidence="11">The sequence shown here is derived from an EMBL/GenBank/DDBJ whole genome shotgun (WGS) entry which is preliminary data.</text>
</comment>
<dbReference type="Proteomes" id="UP000588083">
    <property type="component" value="Unassembled WGS sequence"/>
</dbReference>
<evidence type="ECO:0000313" key="10">
    <source>
        <dbReference type="EMBL" id="GFP29201.1"/>
    </source>
</evidence>
<evidence type="ECO:0000313" key="14">
    <source>
        <dbReference type="Proteomes" id="UP000569018"/>
    </source>
</evidence>
<dbReference type="InterPro" id="IPR035906">
    <property type="entry name" value="MetI-like_sf"/>
</dbReference>
<dbReference type="CDD" id="cd06261">
    <property type="entry name" value="TM_PBP2"/>
    <property type="match status" value="1"/>
</dbReference>
<organism evidence="11 13">
    <name type="scientific">Candidatus Hakubella thermalkaliphila</name>
    <dbReference type="NCBI Taxonomy" id="2754717"/>
    <lineage>
        <taxon>Bacteria</taxon>
        <taxon>Bacillati</taxon>
        <taxon>Actinomycetota</taxon>
        <taxon>Actinomycetota incertae sedis</taxon>
        <taxon>Candidatus Hakubellales</taxon>
        <taxon>Candidatus Hakubellaceae</taxon>
        <taxon>Candidatus Hakubella</taxon>
    </lineage>
</organism>
<evidence type="ECO:0000313" key="16">
    <source>
        <dbReference type="Proteomes" id="UP000588083"/>
    </source>
</evidence>
<accession>A0A6V8PWH4</accession>
<evidence type="ECO:0000256" key="3">
    <source>
        <dbReference type="ARBA" id="ARBA00022475"/>
    </source>
</evidence>
<evidence type="ECO:0000313" key="13">
    <source>
        <dbReference type="Proteomes" id="UP000561271"/>
    </source>
</evidence>
<evidence type="ECO:0000256" key="5">
    <source>
        <dbReference type="ARBA" id="ARBA00022989"/>
    </source>
</evidence>
<feature type="transmembrane region" description="Helical" evidence="7">
    <location>
        <begin position="9"/>
        <end position="30"/>
    </location>
</feature>
<feature type="transmembrane region" description="Helical" evidence="7">
    <location>
        <begin position="248"/>
        <end position="272"/>
    </location>
</feature>
<keyword evidence="5 7" id="KW-1133">Transmembrane helix</keyword>
<evidence type="ECO:0000256" key="6">
    <source>
        <dbReference type="ARBA" id="ARBA00023136"/>
    </source>
</evidence>
<feature type="transmembrane region" description="Helical" evidence="7">
    <location>
        <begin position="100"/>
        <end position="123"/>
    </location>
</feature>
<dbReference type="EMBL" id="BLSC01000014">
    <property type="protein sequence ID" value="GFP36657.1"/>
    <property type="molecule type" value="Genomic_DNA"/>
</dbReference>
<evidence type="ECO:0000313" key="11">
    <source>
        <dbReference type="EMBL" id="GFP36657.1"/>
    </source>
</evidence>
<dbReference type="EMBL" id="BLRZ01000003">
    <property type="protein sequence ID" value="GFP29201.1"/>
    <property type="molecule type" value="Genomic_DNA"/>
</dbReference>
<keyword evidence="16" id="KW-1185">Reference proteome</keyword>
<dbReference type="SUPFAM" id="SSF161098">
    <property type="entry name" value="MetI-like"/>
    <property type="match status" value="1"/>
</dbReference>
<evidence type="ECO:0000256" key="7">
    <source>
        <dbReference type="RuleBase" id="RU363032"/>
    </source>
</evidence>
<evidence type="ECO:0000313" key="9">
    <source>
        <dbReference type="EMBL" id="GFP18591.1"/>
    </source>
</evidence>
<dbReference type="EMBL" id="BLSD01000050">
    <property type="protein sequence ID" value="GFP39395.1"/>
    <property type="molecule type" value="Genomic_DNA"/>
</dbReference>
<comment type="subcellular location">
    <subcellularLocation>
        <location evidence="1 7">Cell membrane</location>
        <topology evidence="1 7">Multi-pass membrane protein</topology>
    </subcellularLocation>
</comment>
<dbReference type="PROSITE" id="PS50928">
    <property type="entry name" value="ABC_TM1"/>
    <property type="match status" value="1"/>
</dbReference>
<evidence type="ECO:0000259" key="8">
    <source>
        <dbReference type="PROSITE" id="PS50928"/>
    </source>
</evidence>
<dbReference type="Proteomes" id="UP000561271">
    <property type="component" value="Unassembled WGS sequence"/>
</dbReference>
<dbReference type="Proteomes" id="UP000569018">
    <property type="component" value="Unassembled WGS sequence"/>
</dbReference>
<sequence length="323" mass="37420">MLTFVIRRILASIPLLLLVSVLMYLIMYLAPGGPLAMLTMNPRIRPEDVQRIIHMMGLDKPWYLQYWTWLMAYIRGDWGTSFQTHREVFDMIMNRLPNTLQLMGISMVFALMLAIPIGIYSAIRQYSWFDHASTSFSYFGYSLPIFWFGLMLQLFFAYYLYKWTGVHWFYSAHMYSVGYEHDIVNRLQHLALPVMTLSIASIAGWSRYQRASMLEVINSDYLRTARAKGLPERTVILKHALRNAMIPLITILTLDMAALFSGAVVTETVFAWPGMGRLFYDAVVSRDYPVVIGSVMLFSVMVIIFNLIADILYAVFDPRIRYD</sequence>
<evidence type="ECO:0000256" key="4">
    <source>
        <dbReference type="ARBA" id="ARBA00022692"/>
    </source>
</evidence>
<dbReference type="AlphaFoldDB" id="A0A6V8PWH4"/>
<dbReference type="GO" id="GO:0055085">
    <property type="term" value="P:transmembrane transport"/>
    <property type="evidence" value="ECO:0007669"/>
    <property type="project" value="InterPro"/>
</dbReference>
<feature type="transmembrane region" description="Helical" evidence="7">
    <location>
        <begin position="135"/>
        <end position="161"/>
    </location>
</feature>
<keyword evidence="2 7" id="KW-0813">Transport</keyword>
<dbReference type="GO" id="GO:0005886">
    <property type="term" value="C:plasma membrane"/>
    <property type="evidence" value="ECO:0007669"/>
    <property type="project" value="UniProtKB-SubCell"/>
</dbReference>
<comment type="similarity">
    <text evidence="7">Belongs to the binding-protein-dependent transport system permease family.</text>
</comment>
<keyword evidence="3" id="KW-1003">Cell membrane</keyword>
<dbReference type="InterPro" id="IPR045621">
    <property type="entry name" value="BPD_transp_1_N"/>
</dbReference>